<organism evidence="2 3">
    <name type="scientific">Paenibacillus cookii</name>
    <dbReference type="NCBI Taxonomy" id="157839"/>
    <lineage>
        <taxon>Bacteria</taxon>
        <taxon>Bacillati</taxon>
        <taxon>Bacillota</taxon>
        <taxon>Bacilli</taxon>
        <taxon>Bacillales</taxon>
        <taxon>Paenibacillaceae</taxon>
        <taxon>Paenibacillus</taxon>
    </lineage>
</organism>
<dbReference type="Proteomes" id="UP000680638">
    <property type="component" value="Unassembled WGS sequence"/>
</dbReference>
<keyword evidence="3" id="KW-1185">Reference proteome</keyword>
<sequence>MKKVGMVATIAIAAFIGFGAGRLYTDYIKVNAAVKESLERRTVEYLKQKGYTPDQYTMTTIKAVKFDGMNDYSVDVQFKDEASRHYYYSEDPEGNIQQYGFNGTKHIENESRAKGEKDNVDD</sequence>
<reference evidence="2 3" key="1">
    <citation type="submission" date="2021-03" db="EMBL/GenBank/DDBJ databases">
        <title>Antimicrobial resistance genes in bacteria isolated from Japanese honey, and their potential for conferring macrolide and lincosamide resistance in the American foulbrood pathogen Paenibacillus larvae.</title>
        <authorList>
            <person name="Okamoto M."/>
            <person name="Kumagai M."/>
            <person name="Kanamori H."/>
            <person name="Takamatsu D."/>
        </authorList>
    </citation>
    <scope>NUCLEOTIDE SEQUENCE [LARGE SCALE GENOMIC DNA]</scope>
    <source>
        <strain evidence="2 3">J21TS3</strain>
    </source>
</reference>
<evidence type="ECO:0008006" key="4">
    <source>
        <dbReference type="Google" id="ProtNLM"/>
    </source>
</evidence>
<protein>
    <recommendedName>
        <fullName evidence="4">DUF3139 domain-containing protein</fullName>
    </recommendedName>
</protein>
<evidence type="ECO:0000256" key="1">
    <source>
        <dbReference type="SAM" id="MobiDB-lite"/>
    </source>
</evidence>
<feature type="region of interest" description="Disordered" evidence="1">
    <location>
        <begin position="92"/>
        <end position="122"/>
    </location>
</feature>
<dbReference type="EMBL" id="BORW01000007">
    <property type="protein sequence ID" value="GIO67124.1"/>
    <property type="molecule type" value="Genomic_DNA"/>
</dbReference>
<evidence type="ECO:0000313" key="2">
    <source>
        <dbReference type="EMBL" id="GIO67124.1"/>
    </source>
</evidence>
<comment type="caution">
    <text evidence="2">The sequence shown here is derived from an EMBL/GenBank/DDBJ whole genome shotgun (WGS) entry which is preliminary data.</text>
</comment>
<feature type="compositionally biased region" description="Basic and acidic residues" evidence="1">
    <location>
        <begin position="105"/>
        <end position="122"/>
    </location>
</feature>
<evidence type="ECO:0000313" key="3">
    <source>
        <dbReference type="Proteomes" id="UP000680638"/>
    </source>
</evidence>
<gene>
    <name evidence="2" type="ORF">J21TS3_19450</name>
</gene>
<accession>A0ABQ4LV71</accession>
<name>A0ABQ4LV71_9BACL</name>
<proteinExistence type="predicted"/>